<evidence type="ECO:0000256" key="2">
    <source>
        <dbReference type="ARBA" id="ARBA00022679"/>
    </source>
</evidence>
<dbReference type="GO" id="GO:0008168">
    <property type="term" value="F:methyltransferase activity"/>
    <property type="evidence" value="ECO:0007669"/>
    <property type="project" value="UniProtKB-KW"/>
</dbReference>
<name>A0AAF0DFU0_9EURO</name>
<evidence type="ECO:0000313" key="3">
    <source>
        <dbReference type="EMBL" id="WEW57020.1"/>
    </source>
</evidence>
<dbReference type="GO" id="GO:0070475">
    <property type="term" value="P:rRNA base methylation"/>
    <property type="evidence" value="ECO:0007669"/>
    <property type="project" value="TreeGrafter"/>
</dbReference>
<dbReference type="Proteomes" id="UP001219355">
    <property type="component" value="Chromosome 2"/>
</dbReference>
<keyword evidence="2 3" id="KW-0808">Transferase</keyword>
<dbReference type="PANTHER" id="PTHR13393">
    <property type="entry name" value="SAM-DEPENDENT METHYLTRANSFERASE"/>
    <property type="match status" value="1"/>
</dbReference>
<evidence type="ECO:0000313" key="4">
    <source>
        <dbReference type="Proteomes" id="UP001219355"/>
    </source>
</evidence>
<dbReference type="Pfam" id="PF05971">
    <property type="entry name" value="Methyltransf_10"/>
    <property type="match status" value="1"/>
</dbReference>
<dbReference type="GO" id="GO:0005634">
    <property type="term" value="C:nucleus"/>
    <property type="evidence" value="ECO:0007669"/>
    <property type="project" value="TreeGrafter"/>
</dbReference>
<accession>A0AAF0DFU0</accession>
<dbReference type="PANTHER" id="PTHR13393:SF0">
    <property type="entry name" value="RNA N6-ADENOSINE-METHYLTRANSFERASE METTL16"/>
    <property type="match status" value="1"/>
</dbReference>
<proteinExistence type="predicted"/>
<keyword evidence="4" id="KW-1185">Reference proteome</keyword>
<organism evidence="3 4">
    <name type="scientific">Emydomyces testavorans</name>
    <dbReference type="NCBI Taxonomy" id="2070801"/>
    <lineage>
        <taxon>Eukaryota</taxon>
        <taxon>Fungi</taxon>
        <taxon>Dikarya</taxon>
        <taxon>Ascomycota</taxon>
        <taxon>Pezizomycotina</taxon>
        <taxon>Eurotiomycetes</taxon>
        <taxon>Eurotiomycetidae</taxon>
        <taxon>Onygenales</taxon>
        <taxon>Nannizziopsiaceae</taxon>
        <taxon>Emydomyces</taxon>
    </lineage>
</organism>
<evidence type="ECO:0000256" key="1">
    <source>
        <dbReference type="ARBA" id="ARBA00022603"/>
    </source>
</evidence>
<dbReference type="EMBL" id="CP120628">
    <property type="protein sequence ID" value="WEW57020.1"/>
    <property type="molecule type" value="Genomic_DNA"/>
</dbReference>
<dbReference type="InterPro" id="IPR010286">
    <property type="entry name" value="METTL16/RlmF"/>
</dbReference>
<dbReference type="AlphaFoldDB" id="A0AAF0DFU0"/>
<protein>
    <submittedName>
        <fullName evidence="3">Methyltransferase</fullName>
        <ecNumber evidence="3">2.1.1.181</ecNumber>
    </submittedName>
</protein>
<reference evidence="3" key="1">
    <citation type="submission" date="2023-03" db="EMBL/GenBank/DDBJ databases">
        <title>Emydomyces testavorans Genome Sequence.</title>
        <authorList>
            <person name="Hoyer L."/>
        </authorList>
    </citation>
    <scope>NUCLEOTIDE SEQUENCE</scope>
    <source>
        <strain evidence="3">16-2883</strain>
    </source>
</reference>
<dbReference type="InterPro" id="IPR029063">
    <property type="entry name" value="SAM-dependent_MTases_sf"/>
</dbReference>
<gene>
    <name evidence="3" type="ORF">PRK78_002479</name>
</gene>
<keyword evidence="1 3" id="KW-0489">Methyltransferase</keyword>
<dbReference type="Gene3D" id="3.40.50.150">
    <property type="entry name" value="Vaccinia Virus protein VP39"/>
    <property type="match status" value="1"/>
</dbReference>
<sequence length="216" mass="24874">MVTAGGEVAFVTRMIEESLKLGKKIQWYTSMLGKLSSVTTLIEKLLEAGNQNWAITEFVQGSQTRRWAIAWSWRDLRPTTDVARHISGIPKHLLPFPPEFTFHPAFESITFLIRKINDEIDSLPMSWNWNQHASRGIGFAMENVWSRQARRKREQGENEEPFARPIDADNAALGFAVHVRQTGIENVDVIVRWIKGLDSVLFESFCGMFKRKVERR</sequence>
<dbReference type="EC" id="2.1.1.181" evidence="3"/>